<comment type="subcellular location">
    <subcellularLocation>
        <location evidence="1">Nucleus</location>
    </subcellularLocation>
</comment>
<protein>
    <recommendedName>
        <fullName evidence="3">Mediator of RNA polymerase II transcription subunit 28</fullName>
    </recommendedName>
    <alternativeName>
        <fullName evidence="9">Mediator complex subunit 28</fullName>
    </alternativeName>
</protein>
<proteinExistence type="inferred from homology"/>
<dbReference type="OMA" id="AMELYFV"/>
<evidence type="ECO:0000256" key="8">
    <source>
        <dbReference type="ARBA" id="ARBA00023242"/>
    </source>
</evidence>
<evidence type="ECO:0000256" key="7">
    <source>
        <dbReference type="ARBA" id="ARBA00023163"/>
    </source>
</evidence>
<evidence type="ECO:0000256" key="5">
    <source>
        <dbReference type="ARBA" id="ARBA00023054"/>
    </source>
</evidence>
<evidence type="ECO:0000256" key="2">
    <source>
        <dbReference type="ARBA" id="ARBA00005571"/>
    </source>
</evidence>
<evidence type="ECO:0000256" key="1">
    <source>
        <dbReference type="ARBA" id="ARBA00004123"/>
    </source>
</evidence>
<dbReference type="PANTHER" id="PTHR13512:SF2">
    <property type="entry name" value="MEDIATOR OF RNA POLYMERASE II TRANSCRIPTION SUBUNIT 28"/>
    <property type="match status" value="1"/>
</dbReference>
<evidence type="ECO:0000256" key="10">
    <source>
        <dbReference type="SAM" id="MobiDB-lite"/>
    </source>
</evidence>
<sequence length="157" mass="17477">MNVEMNELPPPAPDANNDQSSAMDDGDDEEGSAKDVKKLLDEFRESFVACLNSLQPVETVRAIDAEEVKLDADVTIQRLIESAQNLEIDLNKKYLLFSTLNPEETVNQQITEIKTEIERKDALLAKFNKKLTDWSAVLAPPMSVNAPTKFSALPSKK</sequence>
<evidence type="ECO:0000313" key="12">
    <source>
        <dbReference type="WBParaSite" id="nRc.2.0.1.t19303-RA"/>
    </source>
</evidence>
<organism evidence="11 12">
    <name type="scientific">Romanomermis culicivorax</name>
    <name type="common">Nematode worm</name>
    <dbReference type="NCBI Taxonomy" id="13658"/>
    <lineage>
        <taxon>Eukaryota</taxon>
        <taxon>Metazoa</taxon>
        <taxon>Ecdysozoa</taxon>
        <taxon>Nematoda</taxon>
        <taxon>Enoplea</taxon>
        <taxon>Dorylaimia</taxon>
        <taxon>Mermithida</taxon>
        <taxon>Mermithoidea</taxon>
        <taxon>Mermithidae</taxon>
        <taxon>Romanomermis</taxon>
    </lineage>
</organism>
<dbReference type="PANTHER" id="PTHR13512">
    <property type="entry name" value="MEDIATOR COMPLEX SUBUNIT 28"/>
    <property type="match status" value="1"/>
</dbReference>
<evidence type="ECO:0000256" key="4">
    <source>
        <dbReference type="ARBA" id="ARBA00023015"/>
    </source>
</evidence>
<dbReference type="Proteomes" id="UP000887565">
    <property type="component" value="Unplaced"/>
</dbReference>
<evidence type="ECO:0000313" key="11">
    <source>
        <dbReference type="Proteomes" id="UP000887565"/>
    </source>
</evidence>
<feature type="region of interest" description="Disordered" evidence="10">
    <location>
        <begin position="1"/>
        <end position="35"/>
    </location>
</feature>
<keyword evidence="5" id="KW-0175">Coiled coil</keyword>
<keyword evidence="7" id="KW-0804">Transcription</keyword>
<comment type="similarity">
    <text evidence="2">Belongs to the Mediator complex subunit 28 family.</text>
</comment>
<evidence type="ECO:0000256" key="3">
    <source>
        <dbReference type="ARBA" id="ARBA00019683"/>
    </source>
</evidence>
<evidence type="ECO:0000256" key="6">
    <source>
        <dbReference type="ARBA" id="ARBA00023159"/>
    </source>
</evidence>
<dbReference type="AlphaFoldDB" id="A0A915J034"/>
<dbReference type="Pfam" id="PF11594">
    <property type="entry name" value="Med28"/>
    <property type="match status" value="1"/>
</dbReference>
<keyword evidence="4" id="KW-0805">Transcription regulation</keyword>
<name>A0A915J034_ROMCU</name>
<evidence type="ECO:0000256" key="9">
    <source>
        <dbReference type="ARBA" id="ARBA00031964"/>
    </source>
</evidence>
<dbReference type="InterPro" id="IPR021640">
    <property type="entry name" value="Mediator_Med28"/>
</dbReference>
<reference evidence="12" key="1">
    <citation type="submission" date="2022-11" db="UniProtKB">
        <authorList>
            <consortium name="WormBaseParasite"/>
        </authorList>
    </citation>
    <scope>IDENTIFICATION</scope>
</reference>
<dbReference type="GO" id="GO:0016592">
    <property type="term" value="C:mediator complex"/>
    <property type="evidence" value="ECO:0007669"/>
    <property type="project" value="TreeGrafter"/>
</dbReference>
<dbReference type="WBParaSite" id="nRc.2.0.1.t19303-RA">
    <property type="protein sequence ID" value="nRc.2.0.1.t19303-RA"/>
    <property type="gene ID" value="nRc.2.0.1.g19303"/>
</dbReference>
<accession>A0A915J034</accession>
<keyword evidence="6" id="KW-0010">Activator</keyword>
<keyword evidence="11" id="KW-1185">Reference proteome</keyword>
<keyword evidence="8" id="KW-0539">Nucleus</keyword>